<dbReference type="Proteomes" id="UP001612915">
    <property type="component" value="Unassembled WGS sequence"/>
</dbReference>
<dbReference type="InterPro" id="IPR029057">
    <property type="entry name" value="PRTase-like"/>
</dbReference>
<proteinExistence type="inferred from homology"/>
<feature type="chain" id="PRO_5046599015" evidence="2">
    <location>
        <begin position="21"/>
        <end position="239"/>
    </location>
</feature>
<evidence type="ECO:0000313" key="3">
    <source>
        <dbReference type="EMBL" id="MFI7586660.1"/>
    </source>
</evidence>
<comment type="similarity">
    <text evidence="1">Belongs to the ComF/GntX family.</text>
</comment>
<keyword evidence="2" id="KW-0732">Signal</keyword>
<name>A0ABW8AJV0_9ACTN</name>
<dbReference type="InterPro" id="IPR051910">
    <property type="entry name" value="ComF/GntX_DNA_util-trans"/>
</dbReference>
<accession>A0ABW8AJV0</accession>
<dbReference type="RefSeq" id="WP_398276847.1">
    <property type="nucleotide sequence ID" value="NZ_JBITLV010000002.1"/>
</dbReference>
<keyword evidence="4" id="KW-1185">Reference proteome</keyword>
<gene>
    <name evidence="3" type="ORF">ACIB24_06245</name>
</gene>
<dbReference type="InterPro" id="IPR000836">
    <property type="entry name" value="PRTase_dom"/>
</dbReference>
<sequence length="239" mass="24397">MALVSLAEALSGLVWPAVCAACGTPGAAVCTACARWYGEARWCPLPGSARPAGVWAACAYGGTAGRLVSAWKEHGRLDLTPHLAAGLTASVSAALRATGPPRCAGRVALVPVPTSRAARRRRGADLTADLAGRTARNLRGQGIEAVVVPALRLARAVQDQAGLGAEQRRENLAGAMRETAAAGGLAAARVLLVDDVVTTGATVREATKVLVRAGLQAPEACCLSVTLRRHGVLPGVVLH</sequence>
<evidence type="ECO:0000256" key="1">
    <source>
        <dbReference type="ARBA" id="ARBA00008007"/>
    </source>
</evidence>
<feature type="signal peptide" evidence="2">
    <location>
        <begin position="1"/>
        <end position="20"/>
    </location>
</feature>
<evidence type="ECO:0000313" key="4">
    <source>
        <dbReference type="Proteomes" id="UP001612915"/>
    </source>
</evidence>
<dbReference type="SUPFAM" id="SSF53271">
    <property type="entry name" value="PRTase-like"/>
    <property type="match status" value="1"/>
</dbReference>
<comment type="caution">
    <text evidence="3">The sequence shown here is derived from an EMBL/GenBank/DDBJ whole genome shotgun (WGS) entry which is preliminary data.</text>
</comment>
<reference evidence="3 4" key="1">
    <citation type="submission" date="2024-10" db="EMBL/GenBank/DDBJ databases">
        <title>The Natural Products Discovery Center: Release of the First 8490 Sequenced Strains for Exploring Actinobacteria Biosynthetic Diversity.</title>
        <authorList>
            <person name="Kalkreuter E."/>
            <person name="Kautsar S.A."/>
            <person name="Yang D."/>
            <person name="Bader C.D."/>
            <person name="Teijaro C.N."/>
            <person name="Fluegel L."/>
            <person name="Davis C.M."/>
            <person name="Simpson J.R."/>
            <person name="Lauterbach L."/>
            <person name="Steele A.D."/>
            <person name="Gui C."/>
            <person name="Meng S."/>
            <person name="Li G."/>
            <person name="Viehrig K."/>
            <person name="Ye F."/>
            <person name="Su P."/>
            <person name="Kiefer A.F."/>
            <person name="Nichols A."/>
            <person name="Cepeda A.J."/>
            <person name="Yan W."/>
            <person name="Fan B."/>
            <person name="Jiang Y."/>
            <person name="Adhikari A."/>
            <person name="Zheng C.-J."/>
            <person name="Schuster L."/>
            <person name="Cowan T.M."/>
            <person name="Smanski M.J."/>
            <person name="Chevrette M.G."/>
            <person name="De Carvalho L.P.S."/>
            <person name="Shen B."/>
        </authorList>
    </citation>
    <scope>NUCLEOTIDE SEQUENCE [LARGE SCALE GENOMIC DNA]</scope>
    <source>
        <strain evidence="3 4">NPDC049639</strain>
    </source>
</reference>
<evidence type="ECO:0000256" key="2">
    <source>
        <dbReference type="SAM" id="SignalP"/>
    </source>
</evidence>
<dbReference type="EMBL" id="JBITLV010000002">
    <property type="protein sequence ID" value="MFI7586660.1"/>
    <property type="molecule type" value="Genomic_DNA"/>
</dbReference>
<protein>
    <submittedName>
        <fullName evidence="3">ComF family protein</fullName>
    </submittedName>
</protein>
<dbReference type="CDD" id="cd06223">
    <property type="entry name" value="PRTases_typeI"/>
    <property type="match status" value="1"/>
</dbReference>
<dbReference type="Gene3D" id="3.40.50.2020">
    <property type="match status" value="1"/>
</dbReference>
<dbReference type="PANTHER" id="PTHR47505">
    <property type="entry name" value="DNA UTILIZATION PROTEIN YHGH"/>
    <property type="match status" value="1"/>
</dbReference>
<dbReference type="PANTHER" id="PTHR47505:SF1">
    <property type="entry name" value="DNA UTILIZATION PROTEIN YHGH"/>
    <property type="match status" value="1"/>
</dbReference>
<organism evidence="3 4">
    <name type="scientific">Spongisporangium articulatum</name>
    <dbReference type="NCBI Taxonomy" id="3362603"/>
    <lineage>
        <taxon>Bacteria</taxon>
        <taxon>Bacillati</taxon>
        <taxon>Actinomycetota</taxon>
        <taxon>Actinomycetes</taxon>
        <taxon>Kineosporiales</taxon>
        <taxon>Kineosporiaceae</taxon>
        <taxon>Spongisporangium</taxon>
    </lineage>
</organism>